<reference evidence="1" key="1">
    <citation type="submission" date="2021-03" db="EMBL/GenBank/DDBJ databases">
        <title>Acanthopleuribacteraceae sp. M133.</title>
        <authorList>
            <person name="Wang G."/>
        </authorList>
    </citation>
    <scope>NUCLEOTIDE SEQUENCE</scope>
    <source>
        <strain evidence="1">M133</strain>
    </source>
</reference>
<keyword evidence="2" id="KW-1185">Reference proteome</keyword>
<proteinExistence type="predicted"/>
<dbReference type="RefSeq" id="WP_237382020.1">
    <property type="nucleotide sequence ID" value="NZ_CP071793.1"/>
</dbReference>
<evidence type="ECO:0000313" key="1">
    <source>
        <dbReference type="EMBL" id="QTD51903.1"/>
    </source>
</evidence>
<organism evidence="1 2">
    <name type="scientific">Sulfidibacter corallicola</name>
    <dbReference type="NCBI Taxonomy" id="2818388"/>
    <lineage>
        <taxon>Bacteria</taxon>
        <taxon>Pseudomonadati</taxon>
        <taxon>Acidobacteriota</taxon>
        <taxon>Holophagae</taxon>
        <taxon>Acanthopleuribacterales</taxon>
        <taxon>Acanthopleuribacteraceae</taxon>
        <taxon>Sulfidibacter</taxon>
    </lineage>
</organism>
<name>A0A8A4TQU9_SULCO</name>
<dbReference type="EMBL" id="CP071793">
    <property type="protein sequence ID" value="QTD51903.1"/>
    <property type="molecule type" value="Genomic_DNA"/>
</dbReference>
<gene>
    <name evidence="1" type="ORF">J3U87_05475</name>
</gene>
<dbReference type="KEGG" id="scor:J3U87_05475"/>
<protein>
    <submittedName>
        <fullName evidence="1">Uncharacterized protein</fullName>
    </submittedName>
</protein>
<dbReference type="AlphaFoldDB" id="A0A8A4TQU9"/>
<sequence length="89" mass="10127">MTEKKEMPNTRAINVQIPLRLAEDVDRIGKELGYTKKQLVIDALRTHLMILEQEQAMKQEHPGKPIKTKVIFEVVAGTKKMDPAAVVLY</sequence>
<evidence type="ECO:0000313" key="2">
    <source>
        <dbReference type="Proteomes" id="UP000663929"/>
    </source>
</evidence>
<accession>A0A8A4TQU9</accession>
<dbReference type="Proteomes" id="UP000663929">
    <property type="component" value="Chromosome"/>
</dbReference>